<proteinExistence type="predicted"/>
<dbReference type="Gene3D" id="2.60.40.1120">
    <property type="entry name" value="Carboxypeptidase-like, regulatory domain"/>
    <property type="match status" value="1"/>
</dbReference>
<feature type="compositionally biased region" description="Polar residues" evidence="1">
    <location>
        <begin position="122"/>
        <end position="134"/>
    </location>
</feature>
<protein>
    <recommendedName>
        <fullName evidence="5">Carboxypeptidase regulatory-like domain-containing protein</fullName>
    </recommendedName>
</protein>
<evidence type="ECO:0000313" key="4">
    <source>
        <dbReference type="Proteomes" id="UP000238701"/>
    </source>
</evidence>
<evidence type="ECO:0000313" key="3">
    <source>
        <dbReference type="EMBL" id="SPF41039.1"/>
    </source>
</evidence>
<evidence type="ECO:0000256" key="2">
    <source>
        <dbReference type="SAM" id="Phobius"/>
    </source>
</evidence>
<name>A0A2U3KN05_9BACT</name>
<evidence type="ECO:0000256" key="1">
    <source>
        <dbReference type="SAM" id="MobiDB-lite"/>
    </source>
</evidence>
<dbReference type="EMBL" id="OMOD01000127">
    <property type="protein sequence ID" value="SPF41039.1"/>
    <property type="molecule type" value="Genomic_DNA"/>
</dbReference>
<feature type="transmembrane region" description="Helical" evidence="2">
    <location>
        <begin position="248"/>
        <end position="267"/>
    </location>
</feature>
<dbReference type="InterPro" id="IPR008969">
    <property type="entry name" value="CarboxyPept-like_regulatory"/>
</dbReference>
<reference evidence="4" key="1">
    <citation type="submission" date="2018-02" db="EMBL/GenBank/DDBJ databases">
        <authorList>
            <person name="Hausmann B."/>
        </authorList>
    </citation>
    <scope>NUCLEOTIDE SEQUENCE [LARGE SCALE GENOMIC DNA]</scope>
    <source>
        <strain evidence="4">Peat soil MAG SbA1</strain>
    </source>
</reference>
<feature type="transmembrane region" description="Helical" evidence="2">
    <location>
        <begin position="279"/>
        <end position="303"/>
    </location>
</feature>
<keyword evidence="2" id="KW-0812">Transmembrane</keyword>
<dbReference type="OrthoDB" id="121435at2"/>
<organism evidence="3 4">
    <name type="scientific">Candidatus Sulfotelmatobacter kueseliae</name>
    <dbReference type="NCBI Taxonomy" id="2042962"/>
    <lineage>
        <taxon>Bacteria</taxon>
        <taxon>Pseudomonadati</taxon>
        <taxon>Acidobacteriota</taxon>
        <taxon>Terriglobia</taxon>
        <taxon>Terriglobales</taxon>
        <taxon>Candidatus Korobacteraceae</taxon>
        <taxon>Candidatus Sulfotelmatobacter</taxon>
    </lineage>
</organism>
<feature type="region of interest" description="Disordered" evidence="1">
    <location>
        <begin position="116"/>
        <end position="159"/>
    </location>
</feature>
<dbReference type="Pfam" id="PF13620">
    <property type="entry name" value="CarboxypepD_reg"/>
    <property type="match status" value="1"/>
</dbReference>
<evidence type="ECO:0008006" key="5">
    <source>
        <dbReference type="Google" id="ProtNLM"/>
    </source>
</evidence>
<dbReference type="SUPFAM" id="SSF49464">
    <property type="entry name" value="Carboxypeptidase regulatory domain-like"/>
    <property type="match status" value="1"/>
</dbReference>
<feature type="transmembrane region" description="Helical" evidence="2">
    <location>
        <begin position="208"/>
        <end position="228"/>
    </location>
</feature>
<feature type="transmembrane region" description="Helical" evidence="2">
    <location>
        <begin position="178"/>
        <end position="196"/>
    </location>
</feature>
<dbReference type="AlphaFoldDB" id="A0A2U3KN05"/>
<keyword evidence="2" id="KW-1133">Transmembrane helix</keyword>
<sequence>MLRNVWWSCVPGLLAVSLFGTWSPSLIAQTSGKGALTGRVTDASGGAVANATVTATSVETGQTQSATTGPNGTYTLDVAPGNYRVQFEAAGFKTLEIPSVTASGTETAVLDEKLEVEEPSTGKPTPAQQENLPNAPSSSTTAPSLEDLGLSPEQTRGNPQEQALLDKRTHMLKIHQRMGLITTIPLIVTVATSLNAGGKSTSTASRDLHTALGGLTGDLYFMTAYYAIRAPRVPGTETRGPIRFHKVMAWIHGPGMIATPILGIMAFDQKNKGERVHGIARAHGPVAIVTAGAFGAALLSVSVKF</sequence>
<accession>A0A2U3KN05</accession>
<feature type="compositionally biased region" description="Low complexity" evidence="1">
    <location>
        <begin position="135"/>
        <end position="144"/>
    </location>
</feature>
<keyword evidence="2" id="KW-0472">Membrane</keyword>
<gene>
    <name evidence="3" type="ORF">SBA1_340081</name>
</gene>
<dbReference type="Proteomes" id="UP000238701">
    <property type="component" value="Unassembled WGS sequence"/>
</dbReference>